<keyword evidence="11" id="KW-0256">Endoplasmic reticulum</keyword>
<evidence type="ECO:0000256" key="18">
    <source>
        <dbReference type="ARBA" id="ARBA00042865"/>
    </source>
</evidence>
<evidence type="ECO:0000256" key="13">
    <source>
        <dbReference type="ARBA" id="ARBA00022989"/>
    </source>
</evidence>
<proteinExistence type="inferred from homology"/>
<dbReference type="WBParaSite" id="Pan_g6953.t1">
    <property type="protein sequence ID" value="Pan_g6953.t1"/>
    <property type="gene ID" value="Pan_g6953"/>
</dbReference>
<dbReference type="Pfam" id="PF02485">
    <property type="entry name" value="Branch"/>
    <property type="match status" value="1"/>
</dbReference>
<keyword evidence="16" id="KW-1015">Disulfide bond</keyword>
<dbReference type="GO" id="GO:0046872">
    <property type="term" value="F:metal ion binding"/>
    <property type="evidence" value="ECO:0007669"/>
    <property type="project" value="UniProtKB-KW"/>
</dbReference>
<comment type="pathway">
    <text evidence="3">Glycan metabolism; chondroitin sulfate biosynthesis.</text>
</comment>
<evidence type="ECO:0000256" key="10">
    <source>
        <dbReference type="ARBA" id="ARBA00022723"/>
    </source>
</evidence>
<keyword evidence="13 20" id="KW-1133">Transmembrane helix</keyword>
<reference evidence="23" key="2">
    <citation type="submission" date="2020-10" db="UniProtKB">
        <authorList>
            <consortium name="WormBaseParasite"/>
        </authorList>
    </citation>
    <scope>IDENTIFICATION</scope>
</reference>
<evidence type="ECO:0000313" key="22">
    <source>
        <dbReference type="Proteomes" id="UP000492821"/>
    </source>
</evidence>
<dbReference type="PANTHER" id="PTHR46025">
    <property type="entry name" value="XYLOSYLTRANSFERASE OXT"/>
    <property type="match status" value="1"/>
</dbReference>
<comment type="subcellular location">
    <subcellularLocation>
        <location evidence="2">Endoplasmic reticulum membrane</location>
        <topology evidence="2">Single-pass type II membrane protein</topology>
    </subcellularLocation>
    <subcellularLocation>
        <location evidence="1">Golgi apparatus membrane</location>
        <topology evidence="1">Single-pass type II membrane protein</topology>
    </subcellularLocation>
</comment>
<evidence type="ECO:0000256" key="6">
    <source>
        <dbReference type="ARBA" id="ARBA00011972"/>
    </source>
</evidence>
<evidence type="ECO:0000256" key="12">
    <source>
        <dbReference type="ARBA" id="ARBA00022968"/>
    </source>
</evidence>
<evidence type="ECO:0000256" key="19">
    <source>
        <dbReference type="ARBA" id="ARBA00047847"/>
    </source>
</evidence>
<evidence type="ECO:0000256" key="20">
    <source>
        <dbReference type="SAM" id="Phobius"/>
    </source>
</evidence>
<dbReference type="GO" id="GO:0030158">
    <property type="term" value="F:protein xylosyltransferase activity"/>
    <property type="evidence" value="ECO:0007669"/>
    <property type="project" value="UniProtKB-EC"/>
</dbReference>
<reference evidence="22" key="1">
    <citation type="journal article" date="2013" name="Genetics">
        <title>The draft genome and transcriptome of Panagrellus redivivus are shaped by the harsh demands of a free-living lifestyle.</title>
        <authorList>
            <person name="Srinivasan J."/>
            <person name="Dillman A.R."/>
            <person name="Macchietto M.G."/>
            <person name="Heikkinen L."/>
            <person name="Lakso M."/>
            <person name="Fracchia K.M."/>
            <person name="Antoshechkin I."/>
            <person name="Mortazavi A."/>
            <person name="Wong G."/>
            <person name="Sternberg P.W."/>
        </authorList>
    </citation>
    <scope>NUCLEOTIDE SEQUENCE [LARGE SCALE GENOMIC DNA]</scope>
    <source>
        <strain evidence="22">MT8872</strain>
    </source>
</reference>
<dbReference type="AlphaFoldDB" id="A0A7E4W4J2"/>
<keyword evidence="22" id="KW-1185">Reference proteome</keyword>
<comment type="catalytic activity">
    <reaction evidence="19">
        <text>UDP-alpha-D-xylose + L-seryl-[protein] = 3-O-(beta-D-xylosyl)-L-seryl-[protein] + UDP + H(+)</text>
        <dbReference type="Rhea" id="RHEA:50192"/>
        <dbReference type="Rhea" id="RHEA-COMP:9863"/>
        <dbReference type="Rhea" id="RHEA-COMP:12567"/>
        <dbReference type="ChEBI" id="CHEBI:15378"/>
        <dbReference type="ChEBI" id="CHEBI:29999"/>
        <dbReference type="ChEBI" id="CHEBI:57632"/>
        <dbReference type="ChEBI" id="CHEBI:58223"/>
        <dbReference type="ChEBI" id="CHEBI:132085"/>
        <dbReference type="EC" id="2.4.2.26"/>
    </reaction>
</comment>
<feature type="transmembrane region" description="Helical" evidence="20">
    <location>
        <begin position="32"/>
        <end position="51"/>
    </location>
</feature>
<dbReference type="InterPro" id="IPR002889">
    <property type="entry name" value="WSC_carb-bd"/>
</dbReference>
<evidence type="ECO:0000259" key="21">
    <source>
        <dbReference type="PROSITE" id="PS51212"/>
    </source>
</evidence>
<dbReference type="GO" id="GO:0005789">
    <property type="term" value="C:endoplasmic reticulum membrane"/>
    <property type="evidence" value="ECO:0007669"/>
    <property type="project" value="UniProtKB-SubCell"/>
</dbReference>
<evidence type="ECO:0000256" key="5">
    <source>
        <dbReference type="ARBA" id="ARBA00010195"/>
    </source>
</evidence>
<evidence type="ECO:0000313" key="23">
    <source>
        <dbReference type="WBParaSite" id="Pan_g6953.t1"/>
    </source>
</evidence>
<dbReference type="UniPathway" id="UPA00755"/>
<keyword evidence="17" id="KW-0325">Glycoprotein</keyword>
<dbReference type="PROSITE" id="PS51212">
    <property type="entry name" value="WSC"/>
    <property type="match status" value="1"/>
</dbReference>
<evidence type="ECO:0000256" key="15">
    <source>
        <dbReference type="ARBA" id="ARBA00023136"/>
    </source>
</evidence>
<feature type="domain" description="WSC" evidence="21">
    <location>
        <begin position="122"/>
        <end position="216"/>
    </location>
</feature>
<evidence type="ECO:0000256" key="17">
    <source>
        <dbReference type="ARBA" id="ARBA00023180"/>
    </source>
</evidence>
<sequence length="837" mass="94117">MTSLRQRLTAIRKPEGTTLPAMLPTGITRRHLAYFFGGVVFLYFCVTVILIQELSVDSVIKKVQTYTDSTPKCVLNDSLVVSALQRVQSEECRNSITNAYCSGIEQKVTLENTCPDFAASQVGVPIGCFNESTTPLLRGFAYTFDENSPSYCSQACLRAGYELAGLKASRRCYCGSKNDLKKAVKLDDASCRTTPCPMGSNSSCGGIHAVSVISTGLLSSVKRLIPVYQPLPDVDFDGDPNATPNVKLLFVLQLNGRNSRQVIRMLRLLYSQKHVYVVHVDSRQEFMFQEMKKLQNSLEKRGHNNFLVFEERFQTIWGGSTLLTMFLRVIQWSIQARNNFSNWDYVLNLSESDMPLLSLAELEFNLANSKGKSFLASHGYNTADFIRKQGFHFAFHQCESRMWRIKTRKQFPKNMRIDGGSDWVIVSRNLAVTALEKDGLSKQLLTYFETILLPLEGFFHTLALNSHHCHDVVYKNLRLTNWRRQQGCRCASLKPVVDWCGCSPLVFRGKGDKRFELATVKSKAHFFARKFDSFVDVDAIAVAEAQALRLQPALLEGLRKSKAFEATWVNAFDVVVDYDHKKRFLYEGIAKNVFRKWASGQSFENCKFDHLTGLWAYKANSQAKPKPVLVVRDGCGNRFHILLDVKNLTTITPDPGMLDYEIVDAEFGTSLDLKEEVFRDVLPAVDVTSKATILLHWRQNTSLPLATNITSPLINLQWWNTLGRLVKHELVKPYNSIFSGQHATLDLNAINADVVPGLWSVRLPSKDSSDAVFETHFPVFPSDSDSELFAKLVVTAFAPGDVCSVDRVDPRVPLCATTEWSPDFPDPKADLSAFSLA</sequence>
<evidence type="ECO:0000256" key="2">
    <source>
        <dbReference type="ARBA" id="ARBA00004648"/>
    </source>
</evidence>
<evidence type="ECO:0000256" key="3">
    <source>
        <dbReference type="ARBA" id="ARBA00004840"/>
    </source>
</evidence>
<keyword evidence="9 20" id="KW-0812">Transmembrane</keyword>
<keyword evidence="15 20" id="KW-0472">Membrane</keyword>
<dbReference type="Pfam" id="PF01822">
    <property type="entry name" value="WSC"/>
    <property type="match status" value="1"/>
</dbReference>
<evidence type="ECO:0000256" key="14">
    <source>
        <dbReference type="ARBA" id="ARBA00023034"/>
    </source>
</evidence>
<organism evidence="22 23">
    <name type="scientific">Panagrellus redivivus</name>
    <name type="common">Microworm</name>
    <dbReference type="NCBI Taxonomy" id="6233"/>
    <lineage>
        <taxon>Eukaryota</taxon>
        <taxon>Metazoa</taxon>
        <taxon>Ecdysozoa</taxon>
        <taxon>Nematoda</taxon>
        <taxon>Chromadorea</taxon>
        <taxon>Rhabditida</taxon>
        <taxon>Tylenchina</taxon>
        <taxon>Panagrolaimomorpha</taxon>
        <taxon>Panagrolaimoidea</taxon>
        <taxon>Panagrolaimidae</taxon>
        <taxon>Panagrellus</taxon>
    </lineage>
</organism>
<protein>
    <recommendedName>
        <fullName evidence="6">protein xylosyltransferase</fullName>
        <ecNumber evidence="6">2.4.2.26</ecNumber>
    </recommendedName>
    <alternativeName>
        <fullName evidence="18">Peptide O-xylosyltransferase</fullName>
    </alternativeName>
</protein>
<accession>A0A7E4W4J2</accession>
<dbReference type="InterPro" id="IPR003406">
    <property type="entry name" value="Glyco_trans_14"/>
</dbReference>
<dbReference type="UniPathway" id="UPA00756"/>
<name>A0A7E4W4J2_PANRE</name>
<dbReference type="EC" id="2.4.2.26" evidence="6"/>
<evidence type="ECO:0000256" key="8">
    <source>
        <dbReference type="ARBA" id="ARBA00022679"/>
    </source>
</evidence>
<keyword evidence="10" id="KW-0479">Metal-binding</keyword>
<dbReference type="GO" id="GO:0000139">
    <property type="term" value="C:Golgi membrane"/>
    <property type="evidence" value="ECO:0007669"/>
    <property type="project" value="UniProtKB-SubCell"/>
</dbReference>
<keyword evidence="14" id="KW-0333">Golgi apparatus</keyword>
<evidence type="ECO:0000256" key="7">
    <source>
        <dbReference type="ARBA" id="ARBA00022676"/>
    </source>
</evidence>
<evidence type="ECO:0000256" key="11">
    <source>
        <dbReference type="ARBA" id="ARBA00022824"/>
    </source>
</evidence>
<evidence type="ECO:0000256" key="9">
    <source>
        <dbReference type="ARBA" id="ARBA00022692"/>
    </source>
</evidence>
<dbReference type="PANTHER" id="PTHR46025:SF3">
    <property type="entry name" value="XYLOSYLTRANSFERASE OXT"/>
    <property type="match status" value="1"/>
</dbReference>
<keyword evidence="8" id="KW-0808">Transferase</keyword>
<dbReference type="Proteomes" id="UP000492821">
    <property type="component" value="Unassembled WGS sequence"/>
</dbReference>
<comment type="pathway">
    <text evidence="4">Glycan metabolism; heparan sulfate biosynthesis.</text>
</comment>
<dbReference type="GO" id="GO:0015012">
    <property type="term" value="P:heparan sulfate proteoglycan biosynthetic process"/>
    <property type="evidence" value="ECO:0007669"/>
    <property type="project" value="UniProtKB-UniPathway"/>
</dbReference>
<evidence type="ECO:0000256" key="1">
    <source>
        <dbReference type="ARBA" id="ARBA00004323"/>
    </source>
</evidence>
<evidence type="ECO:0000256" key="16">
    <source>
        <dbReference type="ARBA" id="ARBA00023157"/>
    </source>
</evidence>
<keyword evidence="12" id="KW-0735">Signal-anchor</keyword>
<keyword evidence="7" id="KW-0328">Glycosyltransferase</keyword>
<evidence type="ECO:0000256" key="4">
    <source>
        <dbReference type="ARBA" id="ARBA00005093"/>
    </source>
</evidence>
<dbReference type="SMART" id="SM00321">
    <property type="entry name" value="WSC"/>
    <property type="match status" value="1"/>
</dbReference>
<comment type="similarity">
    <text evidence="5">Belongs to the glycosyltransferase 14 family. XylT subfamily.</text>
</comment>
<dbReference type="InterPro" id="IPR043538">
    <property type="entry name" value="XYLT"/>
</dbReference>
<dbReference type="GO" id="GO:0050650">
    <property type="term" value="P:chondroitin sulfate proteoglycan biosynthetic process"/>
    <property type="evidence" value="ECO:0007669"/>
    <property type="project" value="TreeGrafter"/>
</dbReference>